<name>A0A166AV88_EXIGL</name>
<dbReference type="EMBL" id="KV425956">
    <property type="protein sequence ID" value="KZV95479.1"/>
    <property type="molecule type" value="Genomic_DNA"/>
</dbReference>
<dbReference type="SUPFAM" id="SSF81383">
    <property type="entry name" value="F-box domain"/>
    <property type="match status" value="1"/>
</dbReference>
<evidence type="ECO:0000259" key="2">
    <source>
        <dbReference type="PROSITE" id="PS50181"/>
    </source>
</evidence>
<evidence type="ECO:0000313" key="4">
    <source>
        <dbReference type="Proteomes" id="UP000077266"/>
    </source>
</evidence>
<dbReference type="OrthoDB" id="3045012at2759"/>
<keyword evidence="1" id="KW-0732">Signal</keyword>
<feature type="chain" id="PRO_5007870879" description="F-box domain-containing protein" evidence="1">
    <location>
        <begin position="28"/>
        <end position="365"/>
    </location>
</feature>
<dbReference type="PROSITE" id="PS50181">
    <property type="entry name" value="FBOX"/>
    <property type="match status" value="1"/>
</dbReference>
<feature type="signal peptide" evidence="1">
    <location>
        <begin position="1"/>
        <end position="27"/>
    </location>
</feature>
<dbReference type="InterPro" id="IPR001810">
    <property type="entry name" value="F-box_dom"/>
</dbReference>
<organism evidence="3 4">
    <name type="scientific">Exidia glandulosa HHB12029</name>
    <dbReference type="NCBI Taxonomy" id="1314781"/>
    <lineage>
        <taxon>Eukaryota</taxon>
        <taxon>Fungi</taxon>
        <taxon>Dikarya</taxon>
        <taxon>Basidiomycota</taxon>
        <taxon>Agaricomycotina</taxon>
        <taxon>Agaricomycetes</taxon>
        <taxon>Auriculariales</taxon>
        <taxon>Exidiaceae</taxon>
        <taxon>Exidia</taxon>
    </lineage>
</organism>
<sequence>MQATVSSSLAALPNEVWLLVFSHLTRAEQTVAARCSKPWRILLRPLIWQRVDGPVSWKIAKTVCFAIRRDAYLASCVRHWALSIGIPYNDNFTRVDELEVIPLFVSTLRRLVNLRTLDFTQTVITLQSGMLDHCVFPRLESLIISIGPVTASFIARQPTIKSLSAYQRPSEDFWPRLGQGVPLEYLSITIRPFLQLLEHHANGDLSVRQLAPACTICIPNEYREDWVAYARRFCELVNGTGLRLAELCLPTPEYALGSTPIPSDARTSGVQMVFFSALQFMPEHEPTVAHVAKVLSIFPALHTLKYAWYSPVHEPAIGAADAALNRFSATCMTLRTVMMGSIPVWERRGGVWARVRDEDRDGSHV</sequence>
<dbReference type="AlphaFoldDB" id="A0A166AV88"/>
<keyword evidence="4" id="KW-1185">Reference proteome</keyword>
<proteinExistence type="predicted"/>
<dbReference type="Proteomes" id="UP000077266">
    <property type="component" value="Unassembled WGS sequence"/>
</dbReference>
<evidence type="ECO:0000313" key="3">
    <source>
        <dbReference type="EMBL" id="KZV95479.1"/>
    </source>
</evidence>
<protein>
    <recommendedName>
        <fullName evidence="2">F-box domain-containing protein</fullName>
    </recommendedName>
</protein>
<dbReference type="InterPro" id="IPR036047">
    <property type="entry name" value="F-box-like_dom_sf"/>
</dbReference>
<feature type="domain" description="F-box" evidence="2">
    <location>
        <begin position="6"/>
        <end position="51"/>
    </location>
</feature>
<reference evidence="3 4" key="1">
    <citation type="journal article" date="2016" name="Mol. Biol. Evol.">
        <title>Comparative Genomics of Early-Diverging Mushroom-Forming Fungi Provides Insights into the Origins of Lignocellulose Decay Capabilities.</title>
        <authorList>
            <person name="Nagy L.G."/>
            <person name="Riley R."/>
            <person name="Tritt A."/>
            <person name="Adam C."/>
            <person name="Daum C."/>
            <person name="Floudas D."/>
            <person name="Sun H."/>
            <person name="Yadav J.S."/>
            <person name="Pangilinan J."/>
            <person name="Larsson K.H."/>
            <person name="Matsuura K."/>
            <person name="Barry K."/>
            <person name="Labutti K."/>
            <person name="Kuo R."/>
            <person name="Ohm R.A."/>
            <person name="Bhattacharya S.S."/>
            <person name="Shirouzu T."/>
            <person name="Yoshinaga Y."/>
            <person name="Martin F.M."/>
            <person name="Grigoriev I.V."/>
            <person name="Hibbett D.S."/>
        </authorList>
    </citation>
    <scope>NUCLEOTIDE SEQUENCE [LARGE SCALE GENOMIC DNA]</scope>
    <source>
        <strain evidence="3 4">HHB12029</strain>
    </source>
</reference>
<gene>
    <name evidence="3" type="ORF">EXIGLDRAFT_834303</name>
</gene>
<dbReference type="Gene3D" id="1.20.1280.50">
    <property type="match status" value="1"/>
</dbReference>
<dbReference type="Pfam" id="PF12937">
    <property type="entry name" value="F-box-like"/>
    <property type="match status" value="1"/>
</dbReference>
<accession>A0A166AV88</accession>
<dbReference type="InParanoid" id="A0A166AV88"/>
<evidence type="ECO:0000256" key="1">
    <source>
        <dbReference type="SAM" id="SignalP"/>
    </source>
</evidence>